<name>A0A1F6T4M6_9PROT</name>
<dbReference type="PANTHER" id="PTHR42987:SF8">
    <property type="entry name" value="PROTEINASE"/>
    <property type="match status" value="1"/>
</dbReference>
<dbReference type="AlphaFoldDB" id="A0A1F6T4M6"/>
<reference evidence="7 8" key="1">
    <citation type="journal article" date="2016" name="Nat. Commun.">
        <title>Thousands of microbial genomes shed light on interconnected biogeochemical processes in an aquifer system.</title>
        <authorList>
            <person name="Anantharaman K."/>
            <person name="Brown C.T."/>
            <person name="Hug L.A."/>
            <person name="Sharon I."/>
            <person name="Castelle C.J."/>
            <person name="Probst A.J."/>
            <person name="Thomas B.C."/>
            <person name="Singh A."/>
            <person name="Wilkins M.J."/>
            <person name="Karaoz U."/>
            <person name="Brodie E.L."/>
            <person name="Williams K.H."/>
            <person name="Hubbard S.S."/>
            <person name="Banfield J.F."/>
        </authorList>
    </citation>
    <scope>NUCLEOTIDE SEQUENCE [LARGE SCALE GENOMIC DNA]</scope>
</reference>
<feature type="transmembrane region" description="Helical" evidence="5">
    <location>
        <begin position="43"/>
        <end position="67"/>
    </location>
</feature>
<comment type="similarity">
    <text evidence="1">Belongs to the peptidase S49 family.</text>
</comment>
<keyword evidence="5" id="KW-0812">Transmembrane</keyword>
<comment type="caution">
    <text evidence="7">The sequence shown here is derived from an EMBL/GenBank/DDBJ whole genome shotgun (WGS) entry which is preliminary data.</text>
</comment>
<dbReference type="InterPro" id="IPR002142">
    <property type="entry name" value="Peptidase_S49"/>
</dbReference>
<dbReference type="GO" id="GO:0008236">
    <property type="term" value="F:serine-type peptidase activity"/>
    <property type="evidence" value="ECO:0007669"/>
    <property type="project" value="UniProtKB-KW"/>
</dbReference>
<evidence type="ECO:0000259" key="6">
    <source>
        <dbReference type="Pfam" id="PF01343"/>
    </source>
</evidence>
<dbReference type="Gene3D" id="6.20.330.10">
    <property type="match status" value="1"/>
</dbReference>
<evidence type="ECO:0000256" key="5">
    <source>
        <dbReference type="SAM" id="Phobius"/>
    </source>
</evidence>
<keyword evidence="2" id="KW-0645">Protease</keyword>
<keyword evidence="4" id="KW-0720">Serine protease</keyword>
<keyword evidence="5" id="KW-0472">Membrane</keyword>
<dbReference type="STRING" id="1817756.A2140_01500"/>
<keyword evidence="5" id="KW-1133">Transmembrane helix</keyword>
<dbReference type="Gene3D" id="3.90.226.10">
    <property type="entry name" value="2-enoyl-CoA Hydratase, Chain A, domain 1"/>
    <property type="match status" value="1"/>
</dbReference>
<feature type="domain" description="Peptidase S49" evidence="6">
    <location>
        <begin position="143"/>
        <end position="286"/>
    </location>
</feature>
<dbReference type="EMBL" id="MFSQ01000067">
    <property type="protein sequence ID" value="OGI40094.1"/>
    <property type="molecule type" value="Genomic_DNA"/>
</dbReference>
<dbReference type="GO" id="GO:0006508">
    <property type="term" value="P:proteolysis"/>
    <property type="evidence" value="ECO:0007669"/>
    <property type="project" value="UniProtKB-KW"/>
</dbReference>
<sequence>MSEQPGSPDSSPPASTPRTDQAVLERLAFAILEEQKLKRRWNIFFRLLFASVILMPMLVLLMGVMFASHTGTRPLAIRYTAVIDLDGAIEPDSNANADTVIAGLRDAFESKGTVGIIIRANSPGGTPVQAAYINDEIRRLRKKHPKIPVYAVIEDVCASGCYYAVVAADKIYADRSSIVGSIGVLMNGFGFTEAIRKLGIERRLLTAGEHKGLLDPFQPLKPEDKAHAQRLLRNIHQQFIARVREGRKDALRETPLIYSGLYWTGDEALKLGLIDDIASTNFVAREIIKAETIVDFTRREGLFDRFARRFGTAVGKVISTDLLGRTPVLR</sequence>
<evidence type="ECO:0000313" key="8">
    <source>
        <dbReference type="Proteomes" id="UP000178379"/>
    </source>
</evidence>
<organism evidence="7 8">
    <name type="scientific">Candidatus Muproteobacteria bacterium RBG_16_62_13</name>
    <dbReference type="NCBI Taxonomy" id="1817756"/>
    <lineage>
        <taxon>Bacteria</taxon>
        <taxon>Pseudomonadati</taxon>
        <taxon>Pseudomonadota</taxon>
        <taxon>Candidatus Muproteobacteria</taxon>
    </lineage>
</organism>
<dbReference type="PANTHER" id="PTHR42987">
    <property type="entry name" value="PEPTIDASE S49"/>
    <property type="match status" value="1"/>
</dbReference>
<dbReference type="InterPro" id="IPR029045">
    <property type="entry name" value="ClpP/crotonase-like_dom_sf"/>
</dbReference>
<dbReference type="Proteomes" id="UP000178379">
    <property type="component" value="Unassembled WGS sequence"/>
</dbReference>
<evidence type="ECO:0000256" key="1">
    <source>
        <dbReference type="ARBA" id="ARBA00008683"/>
    </source>
</evidence>
<keyword evidence="3" id="KW-0378">Hydrolase</keyword>
<dbReference type="SUPFAM" id="SSF52096">
    <property type="entry name" value="ClpP/crotonase"/>
    <property type="match status" value="1"/>
</dbReference>
<dbReference type="InterPro" id="IPR047272">
    <property type="entry name" value="S49_SppA_C"/>
</dbReference>
<evidence type="ECO:0000313" key="7">
    <source>
        <dbReference type="EMBL" id="OGI40094.1"/>
    </source>
</evidence>
<accession>A0A1F6T4M6</accession>
<evidence type="ECO:0000256" key="4">
    <source>
        <dbReference type="ARBA" id="ARBA00022825"/>
    </source>
</evidence>
<dbReference type="Pfam" id="PF01343">
    <property type="entry name" value="Peptidase_S49"/>
    <property type="match status" value="1"/>
</dbReference>
<protein>
    <submittedName>
        <fullName evidence="7">Peptidase S49</fullName>
    </submittedName>
</protein>
<dbReference type="CDD" id="cd07023">
    <property type="entry name" value="S49_Sppa_N_C"/>
    <property type="match status" value="1"/>
</dbReference>
<evidence type="ECO:0000256" key="3">
    <source>
        <dbReference type="ARBA" id="ARBA00022801"/>
    </source>
</evidence>
<evidence type="ECO:0000256" key="2">
    <source>
        <dbReference type="ARBA" id="ARBA00022670"/>
    </source>
</evidence>
<proteinExistence type="inferred from homology"/>
<gene>
    <name evidence="7" type="ORF">A2140_01500</name>
</gene>